<dbReference type="PROSITE" id="PS51900">
    <property type="entry name" value="CB"/>
    <property type="match status" value="1"/>
</dbReference>
<comment type="similarity">
    <text evidence="1">Belongs to the 'phage' integrase family.</text>
</comment>
<dbReference type="Proteomes" id="UP000189670">
    <property type="component" value="Unassembled WGS sequence"/>
</dbReference>
<dbReference type="GO" id="GO:0006310">
    <property type="term" value="P:DNA recombination"/>
    <property type="evidence" value="ECO:0007669"/>
    <property type="project" value="UniProtKB-KW"/>
</dbReference>
<dbReference type="PROSITE" id="PS51898">
    <property type="entry name" value="TYR_RECOMBINASE"/>
    <property type="match status" value="1"/>
</dbReference>
<evidence type="ECO:0000256" key="5">
    <source>
        <dbReference type="PROSITE-ProRule" id="PRU01248"/>
    </source>
</evidence>
<protein>
    <submittedName>
        <fullName evidence="8">Site-specific recombinase XerD</fullName>
    </submittedName>
</protein>
<evidence type="ECO:0000313" key="8">
    <source>
        <dbReference type="EMBL" id="ETR70091.1"/>
    </source>
</evidence>
<proteinExistence type="inferred from homology"/>
<evidence type="ECO:0000313" key="9">
    <source>
        <dbReference type="Proteomes" id="UP000189670"/>
    </source>
</evidence>
<evidence type="ECO:0000259" key="7">
    <source>
        <dbReference type="PROSITE" id="PS51900"/>
    </source>
</evidence>
<feature type="domain" description="Core-binding (CB)" evidence="7">
    <location>
        <begin position="25"/>
        <end position="106"/>
    </location>
</feature>
<dbReference type="EMBL" id="ATBP01000492">
    <property type="protein sequence ID" value="ETR70091.1"/>
    <property type="molecule type" value="Genomic_DNA"/>
</dbReference>
<sequence length="344" mass="40392">MLLIKYIIWRYLMAEIEKFTPDPNLKLMDQVVQVLRYHHYAYRTEKIYCDWIVRFLKYFNYEKHPKEMGKMEIEQFLSYLATDKKVSAATQQQATTAIIFLFREVLHIDVSDKIQPIKAQKRNPLPVVMSMDEVMRLISQLSGNNLLIAKLLYGSGLRLMEAIRLRVKDLDFENNLISVYDGKRMKNRISILPMSLHSDLKIQIQKVKNLHDNDLKDGFGAVWLPDALETKYPNAPKEIQWQYLFPSTRRSIDPRSGIERRHHIQEITIQRAVKLATKSTNLNKRVSCHTFRHCFATHLLEKGANIRMVQKLMGHSDIKTTEIYLHLLDTKMKVKSPLDYIFSG</sequence>
<dbReference type="InterPro" id="IPR011010">
    <property type="entry name" value="DNA_brk_join_enz"/>
</dbReference>
<dbReference type="InterPro" id="IPR044068">
    <property type="entry name" value="CB"/>
</dbReference>
<dbReference type="GO" id="GO:0015074">
    <property type="term" value="P:DNA integration"/>
    <property type="evidence" value="ECO:0007669"/>
    <property type="project" value="UniProtKB-KW"/>
</dbReference>
<name>A0A1V1P5J8_9BACT</name>
<dbReference type="Pfam" id="PF00589">
    <property type="entry name" value="Phage_integrase"/>
    <property type="match status" value="1"/>
</dbReference>
<evidence type="ECO:0000259" key="6">
    <source>
        <dbReference type="PROSITE" id="PS51898"/>
    </source>
</evidence>
<dbReference type="InterPro" id="IPR013762">
    <property type="entry name" value="Integrase-like_cat_sf"/>
</dbReference>
<dbReference type="InterPro" id="IPR050090">
    <property type="entry name" value="Tyrosine_recombinase_XerCD"/>
</dbReference>
<keyword evidence="2" id="KW-0229">DNA integration</keyword>
<feature type="domain" description="Tyr recombinase" evidence="6">
    <location>
        <begin position="124"/>
        <end position="339"/>
    </location>
</feature>
<dbReference type="InterPro" id="IPR004107">
    <property type="entry name" value="Integrase_SAM-like_N"/>
</dbReference>
<dbReference type="PANTHER" id="PTHR30349">
    <property type="entry name" value="PHAGE INTEGRASE-RELATED"/>
    <property type="match status" value="1"/>
</dbReference>
<keyword evidence="3 5" id="KW-0238">DNA-binding</keyword>
<dbReference type="Gene3D" id="1.10.443.10">
    <property type="entry name" value="Intergrase catalytic core"/>
    <property type="match status" value="1"/>
</dbReference>
<dbReference type="NCBIfam" id="TIGR02249">
    <property type="entry name" value="integrase_gron"/>
    <property type="match status" value="1"/>
</dbReference>
<dbReference type="InterPro" id="IPR010998">
    <property type="entry name" value="Integrase_recombinase_N"/>
</dbReference>
<dbReference type="GO" id="GO:0003677">
    <property type="term" value="F:DNA binding"/>
    <property type="evidence" value="ECO:0007669"/>
    <property type="project" value="UniProtKB-UniRule"/>
</dbReference>
<evidence type="ECO:0000256" key="2">
    <source>
        <dbReference type="ARBA" id="ARBA00022908"/>
    </source>
</evidence>
<dbReference type="Gene3D" id="1.10.150.130">
    <property type="match status" value="1"/>
</dbReference>
<dbReference type="InterPro" id="IPR002104">
    <property type="entry name" value="Integrase_catalytic"/>
</dbReference>
<evidence type="ECO:0000256" key="1">
    <source>
        <dbReference type="ARBA" id="ARBA00008857"/>
    </source>
</evidence>
<keyword evidence="4" id="KW-0233">DNA recombination</keyword>
<dbReference type="Pfam" id="PF13495">
    <property type="entry name" value="Phage_int_SAM_4"/>
    <property type="match status" value="1"/>
</dbReference>
<gene>
    <name evidence="8" type="ORF">OMM_03493</name>
</gene>
<dbReference type="SUPFAM" id="SSF56349">
    <property type="entry name" value="DNA breaking-rejoining enzymes"/>
    <property type="match status" value="1"/>
</dbReference>
<comment type="caution">
    <text evidence="8">The sequence shown here is derived from an EMBL/GenBank/DDBJ whole genome shotgun (WGS) entry which is preliminary data.</text>
</comment>
<accession>A0A1V1P5J8</accession>
<dbReference type="AlphaFoldDB" id="A0A1V1P5J8"/>
<dbReference type="PANTHER" id="PTHR30349:SF64">
    <property type="entry name" value="PROPHAGE INTEGRASE INTD-RELATED"/>
    <property type="match status" value="1"/>
</dbReference>
<organism evidence="8 9">
    <name type="scientific">Candidatus Magnetoglobus multicellularis str. Araruama</name>
    <dbReference type="NCBI Taxonomy" id="890399"/>
    <lineage>
        <taxon>Bacteria</taxon>
        <taxon>Pseudomonadati</taxon>
        <taxon>Thermodesulfobacteriota</taxon>
        <taxon>Desulfobacteria</taxon>
        <taxon>Desulfobacterales</taxon>
        <taxon>Desulfobacteraceae</taxon>
        <taxon>Candidatus Magnetoglobus</taxon>
    </lineage>
</organism>
<evidence type="ECO:0000256" key="3">
    <source>
        <dbReference type="ARBA" id="ARBA00023125"/>
    </source>
</evidence>
<dbReference type="InterPro" id="IPR011946">
    <property type="entry name" value="Integrase_integron-type"/>
</dbReference>
<evidence type="ECO:0000256" key="4">
    <source>
        <dbReference type="ARBA" id="ARBA00023172"/>
    </source>
</evidence>
<reference evidence="9" key="1">
    <citation type="submission" date="2012-11" db="EMBL/GenBank/DDBJ databases">
        <authorList>
            <person name="Lucero-Rivera Y.E."/>
            <person name="Tovar-Ramirez D."/>
        </authorList>
    </citation>
    <scope>NUCLEOTIDE SEQUENCE [LARGE SCALE GENOMIC DNA]</scope>
    <source>
        <strain evidence="9">Araruama</strain>
    </source>
</reference>